<evidence type="ECO:0000256" key="2">
    <source>
        <dbReference type="ARBA" id="ARBA00008874"/>
    </source>
</evidence>
<dbReference type="InterPro" id="IPR051931">
    <property type="entry name" value="PAK3-like"/>
</dbReference>
<dbReference type="SUPFAM" id="SSF56112">
    <property type="entry name" value="Protein kinase-like (PK-like)"/>
    <property type="match status" value="1"/>
</dbReference>
<keyword evidence="5 10" id="KW-0547">Nucleotide-binding</keyword>
<dbReference type="GO" id="GO:0004674">
    <property type="term" value="F:protein serine/threonine kinase activity"/>
    <property type="evidence" value="ECO:0007669"/>
    <property type="project" value="UniProtKB-EC"/>
</dbReference>
<evidence type="ECO:0000259" key="12">
    <source>
        <dbReference type="PROSITE" id="PS50011"/>
    </source>
</evidence>
<accession>A0A7S3PEZ7</accession>
<feature type="compositionally biased region" description="Pro residues" evidence="11">
    <location>
        <begin position="142"/>
        <end position="152"/>
    </location>
</feature>
<dbReference type="PROSITE" id="PS50011">
    <property type="entry name" value="PROTEIN_KINASE_DOM"/>
    <property type="match status" value="1"/>
</dbReference>
<evidence type="ECO:0000256" key="9">
    <source>
        <dbReference type="ARBA" id="ARBA00048679"/>
    </source>
</evidence>
<keyword evidence="6 10" id="KW-0067">ATP-binding</keyword>
<dbReference type="Gene3D" id="1.10.510.10">
    <property type="entry name" value="Transferase(Phosphotransferase) domain 1"/>
    <property type="match status" value="1"/>
</dbReference>
<feature type="region of interest" description="Disordered" evidence="11">
    <location>
        <begin position="107"/>
        <end position="174"/>
    </location>
</feature>
<sequence length="482" mass="53684">MKGKAFGFLKKPEPEISPPVRVTHQQHVDIDPRSSTGFKGLPPRWRQVLDASGISREQVNANPEAVLQVLDFHINRQEGMPSPNMAYPNGNPYNMPKYPSPHYGGMRNPSPYQPQYGASPAVQRRFNPPRDNRSFMYKQHVKPPPNGPPPGGFSPNKGRSPNAAGRGQLGPIAKVPSRQTLKYAMIRAVEIQKANPYSKYSIVGDKLGEGATGMVFQCLDKQTGKKRAMKISPSDMIDDVRNEIAMHRLTSNHPNICGFLEAFDYKNELFMIIELMNGGALTGYVTNNVKWNEPEIAYVCKQMLQGLSFMHSQHRLHRDIKSDNVLLDLNGEVKLGDFGFAVNLTKDQPTRGSIVGTPYWMAPELIQGKQYDGKIDVWSTGITAIEMAEGEPPLLEVAPLKALLLITTNKPPRLKKGPGSVQWSGEFKHFIKCTLRKDPVVRGSSAGLLMHPFLKKSCSRSYFAGFIHQAKKAKDKAKKKKS</sequence>
<dbReference type="InterPro" id="IPR000719">
    <property type="entry name" value="Prot_kinase_dom"/>
</dbReference>
<dbReference type="PANTHER" id="PTHR45832:SF22">
    <property type="entry name" value="SERINE_THREONINE-PROTEIN KINASE SAMKA-RELATED"/>
    <property type="match status" value="1"/>
</dbReference>
<evidence type="ECO:0000256" key="7">
    <source>
        <dbReference type="ARBA" id="ARBA00022842"/>
    </source>
</evidence>
<comment type="similarity">
    <text evidence="2">Belongs to the protein kinase superfamily. STE Ser/Thr protein kinase family. STE20 subfamily.</text>
</comment>
<evidence type="ECO:0000256" key="10">
    <source>
        <dbReference type="PROSITE-ProRule" id="PRU10141"/>
    </source>
</evidence>
<dbReference type="AlphaFoldDB" id="A0A7S3PEZ7"/>
<evidence type="ECO:0000256" key="1">
    <source>
        <dbReference type="ARBA" id="ARBA00001946"/>
    </source>
</evidence>
<evidence type="ECO:0000256" key="8">
    <source>
        <dbReference type="ARBA" id="ARBA00047899"/>
    </source>
</evidence>
<name>A0A7S3PEZ7_9STRA</name>
<dbReference type="PROSITE" id="PS00107">
    <property type="entry name" value="PROTEIN_KINASE_ATP"/>
    <property type="match status" value="1"/>
</dbReference>
<feature type="domain" description="Protein kinase" evidence="12">
    <location>
        <begin position="201"/>
        <end position="454"/>
    </location>
</feature>
<proteinExistence type="inferred from homology"/>
<keyword evidence="7" id="KW-0460">Magnesium</keyword>
<protein>
    <recommendedName>
        <fullName evidence="12">Protein kinase domain-containing protein</fullName>
    </recommendedName>
</protein>
<evidence type="ECO:0000256" key="11">
    <source>
        <dbReference type="SAM" id="MobiDB-lite"/>
    </source>
</evidence>
<comment type="catalytic activity">
    <reaction evidence="9">
        <text>L-seryl-[protein] + ATP = O-phospho-L-seryl-[protein] + ADP + H(+)</text>
        <dbReference type="Rhea" id="RHEA:17989"/>
        <dbReference type="Rhea" id="RHEA-COMP:9863"/>
        <dbReference type="Rhea" id="RHEA-COMP:11604"/>
        <dbReference type="ChEBI" id="CHEBI:15378"/>
        <dbReference type="ChEBI" id="CHEBI:29999"/>
        <dbReference type="ChEBI" id="CHEBI:30616"/>
        <dbReference type="ChEBI" id="CHEBI:83421"/>
        <dbReference type="ChEBI" id="CHEBI:456216"/>
        <dbReference type="EC" id="2.7.11.1"/>
    </reaction>
</comment>
<evidence type="ECO:0000256" key="5">
    <source>
        <dbReference type="ARBA" id="ARBA00022741"/>
    </source>
</evidence>
<dbReference type="FunFam" id="1.10.510.10:FF:000768">
    <property type="entry name" value="Non-specific serine/threonine protein kinase"/>
    <property type="match status" value="1"/>
</dbReference>
<dbReference type="InterPro" id="IPR000095">
    <property type="entry name" value="CRIB_dom"/>
</dbReference>
<dbReference type="GO" id="GO:0005524">
    <property type="term" value="F:ATP binding"/>
    <property type="evidence" value="ECO:0007669"/>
    <property type="project" value="UniProtKB-UniRule"/>
</dbReference>
<dbReference type="SMART" id="SM00220">
    <property type="entry name" value="S_TKc"/>
    <property type="match status" value="1"/>
</dbReference>
<dbReference type="GO" id="GO:0046872">
    <property type="term" value="F:metal ion binding"/>
    <property type="evidence" value="ECO:0007669"/>
    <property type="project" value="UniProtKB-KW"/>
</dbReference>
<keyword evidence="4" id="KW-0479">Metal-binding</keyword>
<reference evidence="13" key="1">
    <citation type="submission" date="2021-01" db="EMBL/GenBank/DDBJ databases">
        <authorList>
            <person name="Corre E."/>
            <person name="Pelletier E."/>
            <person name="Niang G."/>
            <person name="Scheremetjew M."/>
            <person name="Finn R."/>
            <person name="Kale V."/>
            <person name="Holt S."/>
            <person name="Cochrane G."/>
            <person name="Meng A."/>
            <person name="Brown T."/>
            <person name="Cohen L."/>
        </authorList>
    </citation>
    <scope>NUCLEOTIDE SEQUENCE</scope>
    <source>
        <strain evidence="13">GSBS06</strain>
    </source>
</reference>
<gene>
    <name evidence="13" type="ORF">ASTO00021_LOCUS5140</name>
</gene>
<comment type="catalytic activity">
    <reaction evidence="8">
        <text>L-threonyl-[protein] + ATP = O-phospho-L-threonyl-[protein] + ADP + H(+)</text>
        <dbReference type="Rhea" id="RHEA:46608"/>
        <dbReference type="Rhea" id="RHEA-COMP:11060"/>
        <dbReference type="Rhea" id="RHEA-COMP:11605"/>
        <dbReference type="ChEBI" id="CHEBI:15378"/>
        <dbReference type="ChEBI" id="CHEBI:30013"/>
        <dbReference type="ChEBI" id="CHEBI:30616"/>
        <dbReference type="ChEBI" id="CHEBI:61977"/>
        <dbReference type="ChEBI" id="CHEBI:456216"/>
        <dbReference type="EC" id="2.7.11.1"/>
    </reaction>
</comment>
<dbReference type="Pfam" id="PF00786">
    <property type="entry name" value="PBD"/>
    <property type="match status" value="1"/>
</dbReference>
<evidence type="ECO:0000256" key="6">
    <source>
        <dbReference type="ARBA" id="ARBA00022840"/>
    </source>
</evidence>
<feature type="binding site" evidence="10">
    <location>
        <position position="230"/>
    </location>
    <ligand>
        <name>ATP</name>
        <dbReference type="ChEBI" id="CHEBI:30616"/>
    </ligand>
</feature>
<comment type="cofactor">
    <cofactor evidence="1">
        <name>Mg(2+)</name>
        <dbReference type="ChEBI" id="CHEBI:18420"/>
    </cofactor>
</comment>
<organism evidence="13">
    <name type="scientific">Aplanochytrium stocchinoi</name>
    <dbReference type="NCBI Taxonomy" id="215587"/>
    <lineage>
        <taxon>Eukaryota</taxon>
        <taxon>Sar</taxon>
        <taxon>Stramenopiles</taxon>
        <taxon>Bigyra</taxon>
        <taxon>Labyrinthulomycetes</taxon>
        <taxon>Thraustochytrida</taxon>
        <taxon>Thraustochytriidae</taxon>
        <taxon>Aplanochytrium</taxon>
    </lineage>
</organism>
<dbReference type="EMBL" id="HBIN01007018">
    <property type="protein sequence ID" value="CAE0434844.1"/>
    <property type="molecule type" value="Transcribed_RNA"/>
</dbReference>
<dbReference type="InterPro" id="IPR017441">
    <property type="entry name" value="Protein_kinase_ATP_BS"/>
</dbReference>
<dbReference type="PANTHER" id="PTHR45832">
    <property type="entry name" value="SERINE/THREONINE-PROTEIN KINASE SAMKA-RELATED-RELATED"/>
    <property type="match status" value="1"/>
</dbReference>
<evidence type="ECO:0000256" key="4">
    <source>
        <dbReference type="ARBA" id="ARBA00022723"/>
    </source>
</evidence>
<evidence type="ECO:0000256" key="3">
    <source>
        <dbReference type="ARBA" id="ARBA00022679"/>
    </source>
</evidence>
<dbReference type="Gene3D" id="3.90.810.10">
    <property type="entry name" value="CRIB domain"/>
    <property type="match status" value="1"/>
</dbReference>
<dbReference type="Pfam" id="PF00069">
    <property type="entry name" value="Pkinase"/>
    <property type="match status" value="1"/>
</dbReference>
<evidence type="ECO:0000313" key="13">
    <source>
        <dbReference type="EMBL" id="CAE0434844.1"/>
    </source>
</evidence>
<dbReference type="InterPro" id="IPR011009">
    <property type="entry name" value="Kinase-like_dom_sf"/>
</dbReference>
<dbReference type="SMART" id="SM00285">
    <property type="entry name" value="PBD"/>
    <property type="match status" value="1"/>
</dbReference>
<dbReference type="InterPro" id="IPR036936">
    <property type="entry name" value="CRIB_dom_sf"/>
</dbReference>
<keyword evidence="3" id="KW-0808">Transferase</keyword>